<feature type="transmembrane region" description="Helical" evidence="1">
    <location>
        <begin position="175"/>
        <end position="193"/>
    </location>
</feature>
<dbReference type="OrthoDB" id="9804955at2"/>
<dbReference type="InterPro" id="IPR043128">
    <property type="entry name" value="Rev_trsase/Diguanyl_cyclase"/>
</dbReference>
<dbReference type="SMART" id="SM00267">
    <property type="entry name" value="GGDEF"/>
    <property type="match status" value="1"/>
</dbReference>
<dbReference type="NCBIfam" id="TIGR00254">
    <property type="entry name" value="GGDEF"/>
    <property type="match status" value="1"/>
</dbReference>
<feature type="transmembrane region" description="Helical" evidence="1">
    <location>
        <begin position="78"/>
        <end position="97"/>
    </location>
</feature>
<feature type="domain" description="GGDEF" evidence="2">
    <location>
        <begin position="250"/>
        <end position="375"/>
    </location>
</feature>
<dbReference type="SUPFAM" id="SSF55073">
    <property type="entry name" value="Nucleotide cyclase"/>
    <property type="match status" value="1"/>
</dbReference>
<evidence type="ECO:0000313" key="3">
    <source>
        <dbReference type="EMBL" id="ATW24565.1"/>
    </source>
</evidence>
<keyword evidence="1" id="KW-1133">Transmembrane helix</keyword>
<dbReference type="AlphaFoldDB" id="A0A3G1KR32"/>
<proteinExistence type="predicted"/>
<dbReference type="InterPro" id="IPR000160">
    <property type="entry name" value="GGDEF_dom"/>
</dbReference>
<dbReference type="InterPro" id="IPR050469">
    <property type="entry name" value="Diguanylate_Cyclase"/>
</dbReference>
<dbReference type="PANTHER" id="PTHR45138:SF9">
    <property type="entry name" value="DIGUANYLATE CYCLASE DGCM-RELATED"/>
    <property type="match status" value="1"/>
</dbReference>
<sequence>MVTLKTLDSSILALIVLILIYLNAYNRLEKGFTNYRLFMALVQANMALLILDILAWIFNGLPGSLYTLLNTGFNLLLYITLPIAPIIWILYANFQVFNDESQIDKLKRFLFPLFLIIAAVSLISLYTGWFFSVDDQNIYHRGSYFLFYVLFCFALLMYPLSFIFANRHLIRKSEYYSLVLFIIPIMLGATAQICYYGVSFIWSGMALSLVVLYFYIQDRGLNTDYLTGVYNRRYLDRYIKGKIRNSREGKTFSAILIDLDKFKQINDTWGHDVGDEALQDTVRILKECVRNSDFIARYGGDEFLIIIDISTRYMLEQTIERIKACLERFNKDSQKPYKLSFGIGYDVYDDKTKMKTDDFFRHIDTLMYHNKNTRC</sequence>
<keyword evidence="4" id="KW-1185">Reference proteome</keyword>
<reference evidence="3 4" key="1">
    <citation type="submission" date="2016-10" db="EMBL/GenBank/DDBJ databases">
        <title>Complete Genome Sequence of Peptococcaceae strain DCMF.</title>
        <authorList>
            <person name="Edwards R.J."/>
            <person name="Holland S.I."/>
            <person name="Deshpande N.P."/>
            <person name="Wong Y.K."/>
            <person name="Ertan H."/>
            <person name="Manefield M."/>
            <person name="Russell T.L."/>
            <person name="Lee M.J."/>
        </authorList>
    </citation>
    <scope>NUCLEOTIDE SEQUENCE [LARGE SCALE GENOMIC DNA]</scope>
    <source>
        <strain evidence="3 4">DCMF</strain>
    </source>
</reference>
<dbReference type="InterPro" id="IPR029787">
    <property type="entry name" value="Nucleotide_cyclase"/>
</dbReference>
<keyword evidence="1" id="KW-0812">Transmembrane</keyword>
<dbReference type="PROSITE" id="PS50887">
    <property type="entry name" value="GGDEF"/>
    <property type="match status" value="1"/>
</dbReference>
<dbReference type="Proteomes" id="UP000323521">
    <property type="component" value="Chromosome"/>
</dbReference>
<evidence type="ECO:0000313" key="4">
    <source>
        <dbReference type="Proteomes" id="UP000323521"/>
    </source>
</evidence>
<organism evidence="3 4">
    <name type="scientific">Formimonas warabiya</name>
    <dbReference type="NCBI Taxonomy" id="1761012"/>
    <lineage>
        <taxon>Bacteria</taxon>
        <taxon>Bacillati</taxon>
        <taxon>Bacillota</taxon>
        <taxon>Clostridia</taxon>
        <taxon>Eubacteriales</taxon>
        <taxon>Peptococcaceae</taxon>
        <taxon>Candidatus Formimonas</taxon>
    </lineage>
</organism>
<evidence type="ECO:0000259" key="2">
    <source>
        <dbReference type="PROSITE" id="PS50887"/>
    </source>
</evidence>
<keyword evidence="1" id="KW-0472">Membrane</keyword>
<dbReference type="PANTHER" id="PTHR45138">
    <property type="entry name" value="REGULATORY COMPONENTS OF SENSORY TRANSDUCTION SYSTEM"/>
    <property type="match status" value="1"/>
</dbReference>
<feature type="transmembrane region" description="Helical" evidence="1">
    <location>
        <begin position="143"/>
        <end position="163"/>
    </location>
</feature>
<dbReference type="Pfam" id="PF00990">
    <property type="entry name" value="GGDEF"/>
    <property type="match status" value="1"/>
</dbReference>
<feature type="transmembrane region" description="Helical" evidence="1">
    <location>
        <begin position="37"/>
        <end position="58"/>
    </location>
</feature>
<feature type="transmembrane region" description="Helical" evidence="1">
    <location>
        <begin position="109"/>
        <end position="131"/>
    </location>
</feature>
<feature type="transmembrane region" description="Helical" evidence="1">
    <location>
        <begin position="199"/>
        <end position="216"/>
    </location>
</feature>
<evidence type="ECO:0000256" key="1">
    <source>
        <dbReference type="SAM" id="Phobius"/>
    </source>
</evidence>
<name>A0A3G1KR32_FORW1</name>
<accession>A0A3G1KR32</accession>
<dbReference type="RefSeq" id="WP_148133763.1">
    <property type="nucleotide sequence ID" value="NZ_CP017634.1"/>
</dbReference>
<feature type="transmembrane region" description="Helical" evidence="1">
    <location>
        <begin position="6"/>
        <end position="25"/>
    </location>
</feature>
<dbReference type="KEGG" id="fwa:DCMF_07000"/>
<dbReference type="Gene3D" id="3.30.70.270">
    <property type="match status" value="1"/>
</dbReference>
<gene>
    <name evidence="3" type="ORF">DCMF_07000</name>
</gene>
<dbReference type="EMBL" id="CP017634">
    <property type="protein sequence ID" value="ATW24565.1"/>
    <property type="molecule type" value="Genomic_DNA"/>
</dbReference>
<dbReference type="GO" id="GO:0052621">
    <property type="term" value="F:diguanylate cyclase activity"/>
    <property type="evidence" value="ECO:0007669"/>
    <property type="project" value="TreeGrafter"/>
</dbReference>
<dbReference type="CDD" id="cd01949">
    <property type="entry name" value="GGDEF"/>
    <property type="match status" value="1"/>
</dbReference>
<protein>
    <recommendedName>
        <fullName evidence="2">GGDEF domain-containing protein</fullName>
    </recommendedName>
</protein>